<accession>A0A090VW28</accession>
<evidence type="ECO:0000313" key="2">
    <source>
        <dbReference type="EMBL" id="GAL67464.1"/>
    </source>
</evidence>
<dbReference type="EMBL" id="BBNY01000004">
    <property type="protein sequence ID" value="GAL88756.1"/>
    <property type="molecule type" value="Genomic_DNA"/>
</dbReference>
<protein>
    <submittedName>
        <fullName evidence="2">Uncharacterized protein</fullName>
    </submittedName>
</protein>
<dbReference type="Proteomes" id="UP000030184">
    <property type="component" value="Unassembled WGS sequence"/>
</dbReference>
<reference evidence="5" key="1">
    <citation type="journal article" date="2014" name="Genome Announc.">
        <title>Draft Genome Sequence of Marine Flavobacterium Jejuia pallidilutea Strain 11shimoA1 and Pigmentation Mutants.</title>
        <authorList>
            <person name="Takatani N."/>
            <person name="Nakanishi M."/>
            <person name="Meirelles P."/>
            <person name="Mino S."/>
            <person name="Suda W."/>
            <person name="Oshima K."/>
            <person name="Hattori M."/>
            <person name="Ohkuma M."/>
            <person name="Hosokawa M."/>
            <person name="Miyashita K."/>
            <person name="Thompson F.L."/>
            <person name="Niwa A."/>
            <person name="Sawabe T."/>
            <person name="Sawabe T."/>
        </authorList>
    </citation>
    <scope>NUCLEOTIDE SEQUENCE [LARGE SCALE GENOMIC DNA]</scope>
    <source>
        <strain evidence="5">JCM 19538</strain>
    </source>
</reference>
<dbReference type="STRING" id="504487.JCM19538_1191"/>
<evidence type="ECO:0000313" key="5">
    <source>
        <dbReference type="Proteomes" id="UP000030184"/>
    </source>
</evidence>
<comment type="caution">
    <text evidence="2">The sequence shown here is derived from an EMBL/GenBank/DDBJ whole genome shotgun (WGS) entry which is preliminary data.</text>
</comment>
<keyword evidence="1" id="KW-1133">Transmembrane helix</keyword>
<dbReference type="Proteomes" id="UP000029641">
    <property type="component" value="Unassembled WGS sequence"/>
</dbReference>
<feature type="transmembrane region" description="Helical" evidence="1">
    <location>
        <begin position="7"/>
        <end position="37"/>
    </location>
</feature>
<dbReference type="AlphaFoldDB" id="A0A090VW28"/>
<evidence type="ECO:0000313" key="3">
    <source>
        <dbReference type="EMBL" id="GAL88756.1"/>
    </source>
</evidence>
<name>A0A090VW28_9FLAO</name>
<organism evidence="2 4">
    <name type="scientific">Jejuia pallidilutea</name>
    <dbReference type="NCBI Taxonomy" id="504487"/>
    <lineage>
        <taxon>Bacteria</taxon>
        <taxon>Pseudomonadati</taxon>
        <taxon>Bacteroidota</taxon>
        <taxon>Flavobacteriia</taxon>
        <taxon>Flavobacteriales</taxon>
        <taxon>Flavobacteriaceae</taxon>
        <taxon>Jejuia</taxon>
    </lineage>
</organism>
<keyword evidence="1" id="KW-0472">Membrane</keyword>
<gene>
    <name evidence="2" type="ORF">JCM19301_437</name>
    <name evidence="3" type="ORF">JCM19538_1191</name>
</gene>
<evidence type="ECO:0000256" key="1">
    <source>
        <dbReference type="SAM" id="Phobius"/>
    </source>
</evidence>
<dbReference type="EMBL" id="BBNR01000010">
    <property type="protein sequence ID" value="GAL67464.1"/>
    <property type="molecule type" value="Genomic_DNA"/>
</dbReference>
<keyword evidence="1" id="KW-0812">Transmembrane</keyword>
<keyword evidence="5" id="KW-1185">Reference proteome</keyword>
<sequence length="38" mass="4511">MYIPLQYWLYNCICALRLFCLHCSIMSTLNMLLLLVLS</sequence>
<evidence type="ECO:0000313" key="4">
    <source>
        <dbReference type="Proteomes" id="UP000029641"/>
    </source>
</evidence>
<proteinExistence type="predicted"/>